<dbReference type="GO" id="GO:0045259">
    <property type="term" value="C:proton-transporting ATP synthase complex"/>
    <property type="evidence" value="ECO:0007669"/>
    <property type="project" value="UniProtKB-KW"/>
</dbReference>
<dbReference type="Proteomes" id="UP000034090">
    <property type="component" value="Unassembled WGS sequence"/>
</dbReference>
<dbReference type="STRING" id="1618578.UV74_C0013G0020"/>
<dbReference type="InterPro" id="IPR020546">
    <property type="entry name" value="ATP_synth_F1_dsu/esu_N"/>
</dbReference>
<evidence type="ECO:0000313" key="3">
    <source>
        <dbReference type="EMBL" id="KKS96898.1"/>
    </source>
</evidence>
<gene>
    <name evidence="3" type="ORF">UV74_C0013G0020</name>
</gene>
<comment type="caution">
    <text evidence="3">The sequence shown here is derived from an EMBL/GenBank/DDBJ whole genome shotgun (WGS) entry which is preliminary data.</text>
</comment>
<sequence>MPETKKELKVKVETRPETIYEGVAYSLSSINDVGKFDILPNHANFISIIQERLVIRKKDGSTHELPINQGILKASNNEVKVYLD</sequence>
<dbReference type="Gene3D" id="2.60.15.10">
    <property type="entry name" value="F0F1 ATP synthase delta/epsilon subunit, N-terminal"/>
    <property type="match status" value="1"/>
</dbReference>
<dbReference type="AlphaFoldDB" id="A0A0G1GDD5"/>
<organism evidence="3 4">
    <name type="scientific">Candidatus Woesebacteria bacterium GW2011_GWB1_43_14</name>
    <dbReference type="NCBI Taxonomy" id="1618578"/>
    <lineage>
        <taxon>Bacteria</taxon>
        <taxon>Candidatus Woeseibacteriota</taxon>
    </lineage>
</organism>
<proteinExistence type="predicted"/>
<keyword evidence="1" id="KW-0139">CF(1)</keyword>
<accession>A0A0G1GDD5</accession>
<keyword evidence="1" id="KW-0066">ATP synthesis</keyword>
<evidence type="ECO:0000313" key="4">
    <source>
        <dbReference type="Proteomes" id="UP000034090"/>
    </source>
</evidence>
<dbReference type="InterPro" id="IPR036771">
    <property type="entry name" value="ATPsynth_dsu/esu_N"/>
</dbReference>
<dbReference type="SUPFAM" id="SSF51344">
    <property type="entry name" value="Epsilon subunit of F1F0-ATP synthase N-terminal domain"/>
    <property type="match status" value="1"/>
</dbReference>
<dbReference type="Pfam" id="PF02823">
    <property type="entry name" value="ATP-synt_DE_N"/>
    <property type="match status" value="1"/>
</dbReference>
<protein>
    <recommendedName>
        <fullName evidence="2">ATP synthase F1 complex delta/epsilon subunit N-terminal domain-containing protein</fullName>
    </recommendedName>
</protein>
<name>A0A0G1GDD5_9BACT</name>
<evidence type="ECO:0000259" key="2">
    <source>
        <dbReference type="Pfam" id="PF02823"/>
    </source>
</evidence>
<dbReference type="GO" id="GO:0015986">
    <property type="term" value="P:proton motive force-driven ATP synthesis"/>
    <property type="evidence" value="ECO:0007669"/>
    <property type="project" value="InterPro"/>
</dbReference>
<evidence type="ECO:0000256" key="1">
    <source>
        <dbReference type="ARBA" id="ARBA00023196"/>
    </source>
</evidence>
<feature type="domain" description="ATP synthase F1 complex delta/epsilon subunit N-terminal" evidence="2">
    <location>
        <begin position="8"/>
        <end position="82"/>
    </location>
</feature>
<reference evidence="3 4" key="1">
    <citation type="journal article" date="2015" name="Nature">
        <title>rRNA introns, odd ribosomes, and small enigmatic genomes across a large radiation of phyla.</title>
        <authorList>
            <person name="Brown C.T."/>
            <person name="Hug L.A."/>
            <person name="Thomas B.C."/>
            <person name="Sharon I."/>
            <person name="Castelle C.J."/>
            <person name="Singh A."/>
            <person name="Wilkins M.J."/>
            <person name="Williams K.H."/>
            <person name="Banfield J.F."/>
        </authorList>
    </citation>
    <scope>NUCLEOTIDE SEQUENCE [LARGE SCALE GENOMIC DNA]</scope>
</reference>
<dbReference type="EMBL" id="LCFQ01000013">
    <property type="protein sequence ID" value="KKS96898.1"/>
    <property type="molecule type" value="Genomic_DNA"/>
</dbReference>